<dbReference type="Proteomes" id="UP001152519">
    <property type="component" value="Unassembled WGS sequence"/>
</dbReference>
<dbReference type="EMBL" id="CAJSLV010000024">
    <property type="protein sequence ID" value="CAG6391533.1"/>
    <property type="molecule type" value="Genomic_DNA"/>
</dbReference>
<name>A0A9W4DKV6_9ACTN</name>
<protein>
    <submittedName>
        <fullName evidence="2">Flagellar hook-length control protein fliK</fullName>
    </submittedName>
</protein>
<feature type="region of interest" description="Disordered" evidence="1">
    <location>
        <begin position="26"/>
        <end position="57"/>
    </location>
</feature>
<dbReference type="RefSeq" id="WP_251485222.1">
    <property type="nucleotide sequence ID" value="NZ_CAJSLV010000024.1"/>
</dbReference>
<accession>A0A9W4DKV6</accession>
<keyword evidence="2" id="KW-0966">Cell projection</keyword>
<evidence type="ECO:0000256" key="1">
    <source>
        <dbReference type="SAM" id="MobiDB-lite"/>
    </source>
</evidence>
<keyword evidence="2" id="KW-0282">Flagellum</keyword>
<organism evidence="2 3">
    <name type="scientific">Actinacidiphila cocklensis</name>
    <dbReference type="NCBI Taxonomy" id="887465"/>
    <lineage>
        <taxon>Bacteria</taxon>
        <taxon>Bacillati</taxon>
        <taxon>Actinomycetota</taxon>
        <taxon>Actinomycetes</taxon>
        <taxon>Kitasatosporales</taxon>
        <taxon>Streptomycetaceae</taxon>
        <taxon>Actinacidiphila</taxon>
    </lineage>
</organism>
<evidence type="ECO:0000313" key="3">
    <source>
        <dbReference type="Proteomes" id="UP001152519"/>
    </source>
</evidence>
<gene>
    <name evidence="2" type="ORF">SCOCK_120169</name>
</gene>
<comment type="caution">
    <text evidence="2">The sequence shown here is derived from an EMBL/GenBank/DDBJ whole genome shotgun (WGS) entry which is preliminary data.</text>
</comment>
<sequence length="57" mass="5845">MSAHDHQDPQPAPTFSDLLAAAEAALRISTPPPATPPQSAAPRPATPRPPVPDKDAA</sequence>
<keyword evidence="2" id="KW-0969">Cilium</keyword>
<dbReference type="AlphaFoldDB" id="A0A9W4DKV6"/>
<proteinExistence type="predicted"/>
<evidence type="ECO:0000313" key="2">
    <source>
        <dbReference type="EMBL" id="CAG6391533.1"/>
    </source>
</evidence>
<keyword evidence="3" id="KW-1185">Reference proteome</keyword>
<reference evidence="2" key="1">
    <citation type="submission" date="2021-05" db="EMBL/GenBank/DDBJ databases">
        <authorList>
            <person name="Arsene-Ploetze F."/>
        </authorList>
    </citation>
    <scope>NUCLEOTIDE SEQUENCE</scope>
    <source>
        <strain evidence="2">DSM 42138</strain>
    </source>
</reference>